<evidence type="ECO:0000256" key="5">
    <source>
        <dbReference type="ARBA" id="ARBA00023136"/>
    </source>
</evidence>
<accession>A0A6P5XLC3</accession>
<keyword evidence="4" id="KW-1133">Transmembrane helix</keyword>
<feature type="signal peptide" evidence="6">
    <location>
        <begin position="1"/>
        <end position="17"/>
    </location>
</feature>
<protein>
    <submittedName>
        <fullName evidence="9">Uncharacterized protein At1g24485-like</fullName>
    </submittedName>
</protein>
<keyword evidence="2" id="KW-0812">Transmembrane</keyword>
<evidence type="ECO:0000256" key="3">
    <source>
        <dbReference type="ARBA" id="ARBA00022729"/>
    </source>
</evidence>
<keyword evidence="3 6" id="KW-0732">Signal</keyword>
<keyword evidence="5" id="KW-0472">Membrane</keyword>
<dbReference type="GeneID" id="111284222"/>
<name>A0A6P5XLC3_DURZI</name>
<dbReference type="Pfam" id="PF12819">
    <property type="entry name" value="Malectin_like"/>
    <property type="match status" value="1"/>
</dbReference>
<proteinExistence type="predicted"/>
<dbReference type="PANTHER" id="PTHR45631">
    <property type="entry name" value="OS07G0107800 PROTEIN-RELATED"/>
    <property type="match status" value="1"/>
</dbReference>
<evidence type="ECO:0000256" key="6">
    <source>
        <dbReference type="SAM" id="SignalP"/>
    </source>
</evidence>
<evidence type="ECO:0000256" key="2">
    <source>
        <dbReference type="ARBA" id="ARBA00022692"/>
    </source>
</evidence>
<evidence type="ECO:0000313" key="8">
    <source>
        <dbReference type="Proteomes" id="UP000515121"/>
    </source>
</evidence>
<feature type="domain" description="Malectin-like" evidence="7">
    <location>
        <begin position="26"/>
        <end position="194"/>
    </location>
</feature>
<feature type="chain" id="PRO_5028228869" evidence="6">
    <location>
        <begin position="18"/>
        <end position="198"/>
    </location>
</feature>
<evidence type="ECO:0000256" key="1">
    <source>
        <dbReference type="ARBA" id="ARBA00004167"/>
    </source>
</evidence>
<dbReference type="AlphaFoldDB" id="A0A6P5XLC3"/>
<gene>
    <name evidence="9" type="primary">LOC111284222</name>
</gene>
<evidence type="ECO:0000259" key="7">
    <source>
        <dbReference type="Pfam" id="PF12819"/>
    </source>
</evidence>
<dbReference type="GO" id="GO:0016020">
    <property type="term" value="C:membrane"/>
    <property type="evidence" value="ECO:0007669"/>
    <property type="project" value="UniProtKB-SubCell"/>
</dbReference>
<dbReference type="RefSeq" id="XP_022728677.1">
    <property type="nucleotide sequence ID" value="XM_022872942.1"/>
</dbReference>
<evidence type="ECO:0000313" key="9">
    <source>
        <dbReference type="RefSeq" id="XP_022728677.1"/>
    </source>
</evidence>
<dbReference type="KEGG" id="dzi:111284222"/>
<sequence>MKKILLFAIFFAQKAFSQDTWDWVRIDCGSDTSYKDANGDTWKTDEDFIKTGNNERVPQNIASKVEQLNTLRVFKEQNKNCYTLPTPTSTRYLVRAMFLYGNYDGLSKPPTFDLQFDGNKWATVVTTMTNFTYYEMIYATKGESISVCLARTQDQQFPFISSLESLPLPADMYAQMRRDMAWFNSYRYNYGANDWILG</sequence>
<keyword evidence="8" id="KW-1185">Reference proteome</keyword>
<dbReference type="Proteomes" id="UP000515121">
    <property type="component" value="Unplaced"/>
</dbReference>
<evidence type="ECO:0000256" key="4">
    <source>
        <dbReference type="ARBA" id="ARBA00022989"/>
    </source>
</evidence>
<dbReference type="Gene3D" id="2.60.120.430">
    <property type="entry name" value="Galactose-binding lectin"/>
    <property type="match status" value="1"/>
</dbReference>
<organism evidence="8 9">
    <name type="scientific">Durio zibethinus</name>
    <name type="common">Durian</name>
    <dbReference type="NCBI Taxonomy" id="66656"/>
    <lineage>
        <taxon>Eukaryota</taxon>
        <taxon>Viridiplantae</taxon>
        <taxon>Streptophyta</taxon>
        <taxon>Embryophyta</taxon>
        <taxon>Tracheophyta</taxon>
        <taxon>Spermatophyta</taxon>
        <taxon>Magnoliopsida</taxon>
        <taxon>eudicotyledons</taxon>
        <taxon>Gunneridae</taxon>
        <taxon>Pentapetalae</taxon>
        <taxon>rosids</taxon>
        <taxon>malvids</taxon>
        <taxon>Malvales</taxon>
        <taxon>Malvaceae</taxon>
        <taxon>Helicteroideae</taxon>
        <taxon>Durio</taxon>
    </lineage>
</organism>
<dbReference type="OrthoDB" id="2143199at2759"/>
<reference evidence="9" key="1">
    <citation type="submission" date="2025-08" db="UniProtKB">
        <authorList>
            <consortium name="RefSeq"/>
        </authorList>
    </citation>
    <scope>IDENTIFICATION</scope>
    <source>
        <tissue evidence="9">Fruit stalk</tissue>
    </source>
</reference>
<comment type="subcellular location">
    <subcellularLocation>
        <location evidence="1">Membrane</location>
        <topology evidence="1">Single-pass membrane protein</topology>
    </subcellularLocation>
</comment>
<dbReference type="PANTHER" id="PTHR45631:SF186">
    <property type="entry name" value="MALECTIN-LIKE DOMAIN-CONTAINING PROTEIN"/>
    <property type="match status" value="1"/>
</dbReference>
<dbReference type="InterPro" id="IPR024788">
    <property type="entry name" value="Malectin-like_Carb-bd_dom"/>
</dbReference>